<sequence>MNEAKMKALVSELARVKSEQNVLAALAIYHPEAELVSPSFEATAVGSEEVHKQLGLFFLMFPDYHVALEHYAINGSIMLATATVTLSANIPGKTTPQIELPVFLEFHFKENRISKEVFHLDAGLICRRSGISQAEFKETINTYLIVKSMEESYA</sequence>
<dbReference type="AlphaFoldDB" id="A0A1Y0I9B3"/>
<accession>A0A1Y0I9B3</accession>
<dbReference type="Proteomes" id="UP000196027">
    <property type="component" value="Chromosome"/>
</dbReference>
<name>A0A1Y0I9B3_9GAMM</name>
<gene>
    <name evidence="2" type="ORF">OLMES_2770</name>
</gene>
<evidence type="ECO:0000313" key="3">
    <source>
        <dbReference type="Proteomes" id="UP000196027"/>
    </source>
</evidence>
<reference evidence="2 3" key="1">
    <citation type="submission" date="2017-05" db="EMBL/GenBank/DDBJ databases">
        <title>Genomic insights into alkan degradation activity of Oleiphilus messinensis.</title>
        <authorList>
            <person name="Kozyavkin S.A."/>
            <person name="Slesarev A.I."/>
            <person name="Golyshin P.N."/>
            <person name="Korzhenkov A."/>
            <person name="Golyshina O.N."/>
            <person name="Toshchakov S.V."/>
        </authorList>
    </citation>
    <scope>NUCLEOTIDE SEQUENCE [LARGE SCALE GENOMIC DNA]</scope>
    <source>
        <strain evidence="2 3">ME102</strain>
    </source>
</reference>
<dbReference type="Pfam" id="PF12680">
    <property type="entry name" value="SnoaL_2"/>
    <property type="match status" value="1"/>
</dbReference>
<dbReference type="OrthoDB" id="3687006at2"/>
<evidence type="ECO:0000259" key="1">
    <source>
        <dbReference type="Pfam" id="PF12680"/>
    </source>
</evidence>
<keyword evidence="3" id="KW-1185">Reference proteome</keyword>
<dbReference type="InterPro" id="IPR037401">
    <property type="entry name" value="SnoaL-like"/>
</dbReference>
<dbReference type="SUPFAM" id="SSF54427">
    <property type="entry name" value="NTF2-like"/>
    <property type="match status" value="1"/>
</dbReference>
<evidence type="ECO:0000313" key="2">
    <source>
        <dbReference type="EMBL" id="ARU56820.1"/>
    </source>
</evidence>
<dbReference type="RefSeq" id="WP_087461780.1">
    <property type="nucleotide sequence ID" value="NZ_CP021425.1"/>
</dbReference>
<feature type="domain" description="SnoaL-like" evidence="1">
    <location>
        <begin position="18"/>
        <end position="114"/>
    </location>
</feature>
<protein>
    <recommendedName>
        <fullName evidence="1">SnoaL-like domain-containing protein</fullName>
    </recommendedName>
</protein>
<dbReference type="InterPro" id="IPR032710">
    <property type="entry name" value="NTF2-like_dom_sf"/>
</dbReference>
<organism evidence="2 3">
    <name type="scientific">Oleiphilus messinensis</name>
    <dbReference type="NCBI Taxonomy" id="141451"/>
    <lineage>
        <taxon>Bacteria</taxon>
        <taxon>Pseudomonadati</taxon>
        <taxon>Pseudomonadota</taxon>
        <taxon>Gammaproteobacteria</taxon>
        <taxon>Oceanospirillales</taxon>
        <taxon>Oleiphilaceae</taxon>
        <taxon>Oleiphilus</taxon>
    </lineage>
</organism>
<dbReference type="Gene3D" id="3.10.450.50">
    <property type="match status" value="1"/>
</dbReference>
<proteinExistence type="predicted"/>
<dbReference type="KEGG" id="ome:OLMES_2770"/>
<dbReference type="EMBL" id="CP021425">
    <property type="protein sequence ID" value="ARU56820.1"/>
    <property type="molecule type" value="Genomic_DNA"/>
</dbReference>